<dbReference type="PANTHER" id="PTHR43196:SF2">
    <property type="entry name" value="PHOSPHOADENOSINE PHOSPHOSULFATE REDUCTASE"/>
    <property type="match status" value="1"/>
</dbReference>
<evidence type="ECO:0000313" key="2">
    <source>
        <dbReference type="EMBL" id="QEK79066.1"/>
    </source>
</evidence>
<dbReference type="InterPro" id="IPR014729">
    <property type="entry name" value="Rossmann-like_a/b/a_fold"/>
</dbReference>
<dbReference type="AlphaFoldDB" id="A0A5C0XPB7"/>
<dbReference type="Pfam" id="PF01507">
    <property type="entry name" value="PAPS_reduct"/>
    <property type="match status" value="1"/>
</dbReference>
<name>A0A5C0XPB7_PYRFU</name>
<dbReference type="Proteomes" id="UP000324354">
    <property type="component" value="Chromosome"/>
</dbReference>
<proteinExistence type="predicted"/>
<dbReference type="EMBL" id="CP023154">
    <property type="protein sequence ID" value="QEK79066.1"/>
    <property type="molecule type" value="Genomic_DNA"/>
</dbReference>
<dbReference type="OrthoDB" id="5817at2157"/>
<dbReference type="GeneID" id="13300740"/>
<dbReference type="GO" id="GO:0003824">
    <property type="term" value="F:catalytic activity"/>
    <property type="evidence" value="ECO:0007669"/>
    <property type="project" value="InterPro"/>
</dbReference>
<dbReference type="NCBIfam" id="NF006351">
    <property type="entry name" value="PRK08576.1"/>
    <property type="match status" value="1"/>
</dbReference>
<gene>
    <name evidence="2" type="ORF">PFDSM3638_07195</name>
</gene>
<organism evidence="2 3">
    <name type="scientific">Pyrococcus furiosus (strain ATCC 43587 / DSM 3638 / JCM 8422 / Vc1)</name>
    <dbReference type="NCBI Taxonomy" id="186497"/>
    <lineage>
        <taxon>Archaea</taxon>
        <taxon>Methanobacteriati</taxon>
        <taxon>Methanobacteriota</taxon>
        <taxon>Thermococci</taxon>
        <taxon>Thermococcales</taxon>
        <taxon>Thermococcaceae</taxon>
        <taxon>Pyrococcus</taxon>
    </lineage>
</organism>
<dbReference type="PANTHER" id="PTHR43196">
    <property type="entry name" value="SULFATE ADENYLYLTRANSFERASE SUBUNIT 2"/>
    <property type="match status" value="1"/>
</dbReference>
<evidence type="ECO:0000313" key="3">
    <source>
        <dbReference type="Proteomes" id="UP000324354"/>
    </source>
</evidence>
<dbReference type="InterPro" id="IPR050128">
    <property type="entry name" value="Sulfate_adenylyltrnsfr_sub2"/>
</dbReference>
<dbReference type="CDD" id="cd23947">
    <property type="entry name" value="PAPS_reductase-like_YbdN"/>
    <property type="match status" value="1"/>
</dbReference>
<feature type="domain" description="Phosphoadenosine phosphosulphate reductase" evidence="1">
    <location>
        <begin position="234"/>
        <end position="400"/>
    </location>
</feature>
<sequence>MFNIIVRARKDAKAIQYINERNYGGWFKVSSLGGGRKFEEVVDNLREALESSYIPILLFGEKEKELAEDVSREIKGPYYTRILRTKRVRNMRVDELYENIEEIKARFRLGVSWVNNGYLFDPQNTMGIELHPDYDIYFAFGKGFRRNMIKLLGVDPGDFALVLRKTMNREEYYSGPNKIAEIEKVIGKPTDVKWRIPAVMPVSLEDSLTLNVEYIEAFEKASMEFLSKFQDKDVIVPWSGGKDSTAALILASKVFDDVTAVYVKMEYEMPLTDEYIEKVAKKLGINLIETKVPMPIEKFGLPTHSNRWCTKMKVEALYNAVAEFRDPVLVVGDRDSESARRRLKPPVIERKTPVGNILEIMPIKFWSGAMVQLYILMNKLELHPLYCEGFYRLGCTVCPSLAHWEIILLKELNFLPKIMEKKLKELESASKDEA</sequence>
<evidence type="ECO:0000259" key="1">
    <source>
        <dbReference type="Pfam" id="PF01507"/>
    </source>
</evidence>
<dbReference type="SUPFAM" id="SSF52402">
    <property type="entry name" value="Adenine nucleotide alpha hydrolases-like"/>
    <property type="match status" value="1"/>
</dbReference>
<protein>
    <recommendedName>
        <fullName evidence="1">Phosphoadenosine phosphosulphate reductase domain-containing protein</fullName>
    </recommendedName>
</protein>
<dbReference type="Gene3D" id="3.40.50.620">
    <property type="entry name" value="HUPs"/>
    <property type="match status" value="1"/>
</dbReference>
<accession>A0A5C0XPB7</accession>
<reference evidence="2 3" key="1">
    <citation type="submission" date="2017-08" db="EMBL/GenBank/DDBJ databases">
        <title>Resequencing and Reannotation of the genome of Pyrococcus furiosus type strain DSM3638.</title>
        <authorList>
            <person name="Reichelt R.M."/>
            <person name="Bunk B."/>
        </authorList>
    </citation>
    <scope>NUCLEOTIDE SEQUENCE [LARGE SCALE GENOMIC DNA]</scope>
    <source>
        <strain evidence="2 3">DSM 3638</strain>
    </source>
</reference>
<dbReference type="InterPro" id="IPR002500">
    <property type="entry name" value="PAPS_reduct_dom"/>
</dbReference>
<dbReference type="RefSeq" id="WP_011012584.1">
    <property type="nucleotide sequence ID" value="NC_003413.1"/>
</dbReference>
<dbReference type="GeneID" id="41713247"/>